<evidence type="ECO:0000256" key="1">
    <source>
        <dbReference type="SAM" id="MobiDB-lite"/>
    </source>
</evidence>
<dbReference type="Pfam" id="PF00472">
    <property type="entry name" value="RF-1"/>
    <property type="match status" value="1"/>
</dbReference>
<dbReference type="Proteomes" id="UP000274483">
    <property type="component" value="Chromosome"/>
</dbReference>
<name>A0ABN5SYF3_9FLAO</name>
<dbReference type="EC" id="3.1.1.29" evidence="3"/>
<reference evidence="3 4" key="1">
    <citation type="submission" date="2018-11" db="EMBL/GenBank/DDBJ databases">
        <title>Proposal to divide the Flavobacteriaceae and reorganize its genera based on Amino Acid Identity values calculated from whole genome sequences.</title>
        <authorList>
            <person name="Nicholson A.C."/>
            <person name="Gulvik C.A."/>
            <person name="Whitney A.M."/>
            <person name="Humrighouse B.W."/>
            <person name="Bell M."/>
            <person name="Holmes B."/>
            <person name="Steigerwalt A.G."/>
            <person name="Villarma A."/>
            <person name="Sheth M."/>
            <person name="Batra D."/>
            <person name="Pryor J."/>
            <person name="Bernardet J.-F."/>
            <person name="Hugo C."/>
            <person name="Kampfer P."/>
            <person name="Newman J.D."/>
            <person name="McQuiston J.R."/>
        </authorList>
    </citation>
    <scope>NUCLEOTIDE SEQUENCE [LARGE SCALE GENOMIC DNA]</scope>
    <source>
        <strain evidence="3 4">H3001</strain>
    </source>
</reference>
<dbReference type="Gene3D" id="3.30.160.20">
    <property type="match status" value="1"/>
</dbReference>
<feature type="region of interest" description="Disordered" evidence="1">
    <location>
        <begin position="99"/>
        <end position="131"/>
    </location>
</feature>
<dbReference type="EMBL" id="CP034158">
    <property type="protein sequence ID" value="AZI67223.1"/>
    <property type="molecule type" value="Genomic_DNA"/>
</dbReference>
<accession>A0ABN5SYF3</accession>
<keyword evidence="3" id="KW-0378">Hydrolase</keyword>
<evidence type="ECO:0000313" key="4">
    <source>
        <dbReference type="Proteomes" id="UP000274483"/>
    </source>
</evidence>
<dbReference type="InterPro" id="IPR000352">
    <property type="entry name" value="Pep_chain_release_fac_I"/>
</dbReference>
<feature type="compositionally biased region" description="Polar residues" evidence="1">
    <location>
        <begin position="10"/>
        <end position="22"/>
    </location>
</feature>
<feature type="domain" description="Prokaryotic-type class I peptide chain release factors" evidence="2">
    <location>
        <begin position="6"/>
        <end position="124"/>
    </location>
</feature>
<evidence type="ECO:0000259" key="2">
    <source>
        <dbReference type="Pfam" id="PF00472"/>
    </source>
</evidence>
<keyword evidence="4" id="KW-1185">Reference proteome</keyword>
<organism evidence="3 4">
    <name type="scientific">Kaistella daneshvariae</name>
    <dbReference type="NCBI Taxonomy" id="2487074"/>
    <lineage>
        <taxon>Bacteria</taxon>
        <taxon>Pseudomonadati</taxon>
        <taxon>Bacteroidota</taxon>
        <taxon>Flavobacteriia</taxon>
        <taxon>Flavobacteriales</taxon>
        <taxon>Weeksellaceae</taxon>
        <taxon>Chryseobacterium group</taxon>
        <taxon>Kaistella</taxon>
    </lineage>
</organism>
<sequence length="131" mass="14949">MKDFTKELTYKTSRSSGAGGQNVNKVETSVTVMWNVMASEFFSIEAKELISEKLKNRINSDGILQLTVSESRTQLQNKKIATERILDLVKKSLFIPKARKATKPSKSKIEKRLKAKKELSAKKENRRFRGE</sequence>
<protein>
    <submittedName>
        <fullName evidence="3">Aminoacyl-tRNA hydrolase</fullName>
        <ecNumber evidence="3">3.1.1.29</ecNumber>
    </submittedName>
</protein>
<evidence type="ECO:0000313" key="3">
    <source>
        <dbReference type="EMBL" id="AZI67223.1"/>
    </source>
</evidence>
<dbReference type="PANTHER" id="PTHR47814:SF1">
    <property type="entry name" value="PEPTIDYL-TRNA HYDROLASE ARFB"/>
    <property type="match status" value="1"/>
</dbReference>
<gene>
    <name evidence="3" type="ORF">EIB71_05875</name>
</gene>
<feature type="compositionally biased region" description="Basic and acidic residues" evidence="1">
    <location>
        <begin position="107"/>
        <end position="131"/>
    </location>
</feature>
<proteinExistence type="predicted"/>
<dbReference type="GO" id="GO:0004045">
    <property type="term" value="F:peptidyl-tRNA hydrolase activity"/>
    <property type="evidence" value="ECO:0007669"/>
    <property type="project" value="UniProtKB-EC"/>
</dbReference>
<dbReference type="NCBIfam" id="NF006718">
    <property type="entry name" value="PRK09256.1"/>
    <property type="match status" value="1"/>
</dbReference>
<dbReference type="SUPFAM" id="SSF110916">
    <property type="entry name" value="Peptidyl-tRNA hydrolase domain-like"/>
    <property type="match status" value="1"/>
</dbReference>
<dbReference type="RefSeq" id="WP_124757708.1">
    <property type="nucleotide sequence ID" value="NZ_CBCRWA010000002.1"/>
</dbReference>
<dbReference type="PANTHER" id="PTHR47814">
    <property type="entry name" value="PEPTIDYL-TRNA HYDROLASE ARFB"/>
    <property type="match status" value="1"/>
</dbReference>
<feature type="region of interest" description="Disordered" evidence="1">
    <location>
        <begin position="1"/>
        <end position="22"/>
    </location>
</feature>